<dbReference type="Proteomes" id="UP000832011">
    <property type="component" value="Chromosome"/>
</dbReference>
<gene>
    <name evidence="2" type="ORF">LVJ82_01360</name>
</gene>
<proteinExistence type="predicted"/>
<dbReference type="Gene3D" id="1.25.40.10">
    <property type="entry name" value="Tetratricopeptide repeat domain"/>
    <property type="match status" value="1"/>
</dbReference>
<keyword evidence="3" id="KW-1185">Reference proteome</keyword>
<name>A0ABY4E1J2_9NEIS</name>
<evidence type="ECO:0000256" key="1">
    <source>
        <dbReference type="SAM" id="SignalP"/>
    </source>
</evidence>
<organism evidence="2 3">
    <name type="scientific">Vitreoscilla massiliensis</name>
    <dbReference type="NCBI Taxonomy" id="1689272"/>
    <lineage>
        <taxon>Bacteria</taxon>
        <taxon>Pseudomonadati</taxon>
        <taxon>Pseudomonadota</taxon>
        <taxon>Betaproteobacteria</taxon>
        <taxon>Neisseriales</taxon>
        <taxon>Neisseriaceae</taxon>
        <taxon>Vitreoscilla</taxon>
    </lineage>
</organism>
<reference evidence="2 3" key="1">
    <citation type="journal article" date="2022" name="Res Sq">
        <title>Evolution of multicellular longitudinally dividing oral cavity symbionts (Neisseriaceae).</title>
        <authorList>
            <person name="Nyongesa S."/>
            <person name="Weber P."/>
            <person name="Bernet E."/>
            <person name="Pullido F."/>
            <person name="Nieckarz M."/>
            <person name="Delaby M."/>
            <person name="Nieves C."/>
            <person name="Viehboeck T."/>
            <person name="Krause N."/>
            <person name="Rivera-Millot A."/>
            <person name="Nakamura A."/>
            <person name="Vischer N."/>
            <person name="VanNieuwenhze M."/>
            <person name="Brun Y."/>
            <person name="Cava F."/>
            <person name="Bulgheresi S."/>
            <person name="Veyrier F."/>
        </authorList>
    </citation>
    <scope>NUCLEOTIDE SEQUENCE [LARGE SCALE GENOMIC DNA]</scope>
    <source>
        <strain evidence="2 3">SN4</strain>
    </source>
</reference>
<dbReference type="InterPro" id="IPR011990">
    <property type="entry name" value="TPR-like_helical_dom_sf"/>
</dbReference>
<feature type="chain" id="PRO_5046053722" evidence="1">
    <location>
        <begin position="30"/>
        <end position="212"/>
    </location>
</feature>
<dbReference type="EMBL" id="CP091511">
    <property type="protein sequence ID" value="UOO89663.1"/>
    <property type="molecule type" value="Genomic_DNA"/>
</dbReference>
<accession>A0ABY4E1J2</accession>
<evidence type="ECO:0000313" key="2">
    <source>
        <dbReference type="EMBL" id="UOO89663.1"/>
    </source>
</evidence>
<evidence type="ECO:0000313" key="3">
    <source>
        <dbReference type="Proteomes" id="UP000832011"/>
    </source>
</evidence>
<protein>
    <submittedName>
        <fullName evidence="2">Tetratricopeptide repeat protein</fullName>
    </submittedName>
</protein>
<dbReference type="InterPro" id="IPR019734">
    <property type="entry name" value="TPR_rpt"/>
</dbReference>
<dbReference type="PROSITE" id="PS51257">
    <property type="entry name" value="PROKAR_LIPOPROTEIN"/>
    <property type="match status" value="1"/>
</dbReference>
<keyword evidence="1" id="KW-0732">Signal</keyword>
<sequence>MTLLSLRSRPVLQPVLLLLLACSANLASAQTDASAAERGIALNNHGHALAEQGLYAQAQQYYQQALPDLTATDARTQRNRAATLNNLGVALAQQGQLPTAEAAFTEAWTLRQHVLGANAADLIIAPQFGGGVIGFTARCRGLHPHASCMARAGAIIGATTCRHPTQPQFYRAHARVPQAALSIETDGGDTINICCTWFCRLIFSLNQHTSGL</sequence>
<feature type="signal peptide" evidence="1">
    <location>
        <begin position="1"/>
        <end position="29"/>
    </location>
</feature>
<dbReference type="Pfam" id="PF13424">
    <property type="entry name" value="TPR_12"/>
    <property type="match status" value="1"/>
</dbReference>
<dbReference type="SUPFAM" id="SSF48452">
    <property type="entry name" value="TPR-like"/>
    <property type="match status" value="1"/>
</dbReference>
<dbReference type="SMART" id="SM00028">
    <property type="entry name" value="TPR"/>
    <property type="match status" value="2"/>
</dbReference>
<dbReference type="RefSeq" id="WP_159061387.1">
    <property type="nucleotide sequence ID" value="NZ_CABKVG010000007.1"/>
</dbReference>